<comment type="pathway">
    <text evidence="8">Glycolipid biosynthesis; lipid IV(A) biosynthesis; lipid IV(A) from (3R)-3-hydroxytetradecanoyl-[acyl-carrier-protein] and UDP-N-acetyl-alpha-D-glucosamine: step 1/6.</text>
</comment>
<sequence>MIHSTAIIHPSAVIAEDVKIGPYCLIDDNVEIGAGTVLESHVVVKGHTVIGKNNRFFQFGSIGEDCQDKKYAGEPTRLVVGDNNVFRESVTVHRGTTQDKGLTQIGSNNLFMAYAHVAHDCIVGNNSILANNATLAGHVHIGDHVILGGMTAFHQFCHIGSHSFVAGGAIVLRDVPPYVMIGGDKSSPHGINSEGLKRRGFDKDVIMQLRRAYKVLYRNGHRADEAVELLNEMAVTTPEVKLMADFVATSSRGIVR</sequence>
<dbReference type="GO" id="GO:0016020">
    <property type="term" value="C:membrane"/>
    <property type="evidence" value="ECO:0007669"/>
    <property type="project" value="GOC"/>
</dbReference>
<gene>
    <name evidence="8" type="primary">lpxA</name>
    <name evidence="10" type="ORF">FX988_01441</name>
</gene>
<evidence type="ECO:0000313" key="10">
    <source>
        <dbReference type="EMBL" id="QHJ11213.1"/>
    </source>
</evidence>
<dbReference type="NCBIfam" id="TIGR01852">
    <property type="entry name" value="lipid_A_lpxA"/>
    <property type="match status" value="1"/>
</dbReference>
<evidence type="ECO:0000256" key="6">
    <source>
        <dbReference type="ARBA" id="ARBA00023098"/>
    </source>
</evidence>
<keyword evidence="7 8" id="KW-0012">Acyltransferase</keyword>
<comment type="function">
    <text evidence="8">Involved in the biosynthesis of lipid A, a phosphorylated glycolipid that anchors the lipopolysaccharide to the outer membrane of the cell.</text>
</comment>
<comment type="similarity">
    <text evidence="8">Belongs to the transferase hexapeptide repeat family. LpxA subfamily.</text>
</comment>
<dbReference type="OrthoDB" id="9807278at2"/>
<dbReference type="PANTHER" id="PTHR43480:SF1">
    <property type="entry name" value="ACYL-[ACYL-CARRIER-PROTEIN]--UDP-N-ACETYLGLUCOSAMINE O-ACYLTRANSFERASE, MITOCHONDRIAL-RELATED"/>
    <property type="match status" value="1"/>
</dbReference>
<evidence type="ECO:0000256" key="7">
    <source>
        <dbReference type="ARBA" id="ARBA00023315"/>
    </source>
</evidence>
<dbReference type="EC" id="2.3.1.129" evidence="8"/>
<dbReference type="SUPFAM" id="SSF51161">
    <property type="entry name" value="Trimeric LpxA-like enzymes"/>
    <property type="match status" value="1"/>
</dbReference>
<evidence type="ECO:0000256" key="5">
    <source>
        <dbReference type="ARBA" id="ARBA00022737"/>
    </source>
</evidence>
<evidence type="ECO:0000259" key="9">
    <source>
        <dbReference type="Pfam" id="PF13720"/>
    </source>
</evidence>
<keyword evidence="1 8" id="KW-0963">Cytoplasm</keyword>
<dbReference type="InterPro" id="IPR037157">
    <property type="entry name" value="Acetyltransf_C_sf"/>
</dbReference>
<comment type="subunit">
    <text evidence="8">Homotrimer.</text>
</comment>
<organism evidence="10 11">
    <name type="scientific">Paraglaciecola mesophila</name>
    <dbReference type="NCBI Taxonomy" id="197222"/>
    <lineage>
        <taxon>Bacteria</taxon>
        <taxon>Pseudomonadati</taxon>
        <taxon>Pseudomonadota</taxon>
        <taxon>Gammaproteobacteria</taxon>
        <taxon>Alteromonadales</taxon>
        <taxon>Alteromonadaceae</taxon>
        <taxon>Paraglaciecola</taxon>
    </lineage>
</organism>
<feature type="domain" description="UDP N-acetylglucosamine O-acyltransferase C-terminal" evidence="9">
    <location>
        <begin position="174"/>
        <end position="255"/>
    </location>
</feature>
<dbReference type="EMBL" id="CP047656">
    <property type="protein sequence ID" value="QHJ11213.1"/>
    <property type="molecule type" value="Genomic_DNA"/>
</dbReference>
<dbReference type="CDD" id="cd03351">
    <property type="entry name" value="LbH_UDP-GlcNAc_AT"/>
    <property type="match status" value="1"/>
</dbReference>
<dbReference type="InterPro" id="IPR011004">
    <property type="entry name" value="Trimer_LpxA-like_sf"/>
</dbReference>
<dbReference type="PROSITE" id="PS00101">
    <property type="entry name" value="HEXAPEP_TRANSFERASES"/>
    <property type="match status" value="1"/>
</dbReference>
<keyword evidence="6 8" id="KW-0443">Lipid metabolism</keyword>
<dbReference type="NCBIfam" id="NF003657">
    <property type="entry name" value="PRK05289.1"/>
    <property type="match status" value="1"/>
</dbReference>
<evidence type="ECO:0000256" key="1">
    <source>
        <dbReference type="ARBA" id="ARBA00022490"/>
    </source>
</evidence>
<dbReference type="GO" id="GO:0005737">
    <property type="term" value="C:cytoplasm"/>
    <property type="evidence" value="ECO:0007669"/>
    <property type="project" value="UniProtKB-SubCell"/>
</dbReference>
<dbReference type="GO" id="GO:0008780">
    <property type="term" value="F:acyl-[acyl-carrier-protein]-UDP-N-acetylglucosamine O-acyltransferase activity"/>
    <property type="evidence" value="ECO:0007669"/>
    <property type="project" value="UniProtKB-UniRule"/>
</dbReference>
<comment type="subcellular location">
    <subcellularLocation>
        <location evidence="8">Cytoplasm</location>
    </subcellularLocation>
</comment>
<name>A0A857JGV0_9ALTE</name>
<proteinExistence type="inferred from homology"/>
<dbReference type="InterPro" id="IPR010137">
    <property type="entry name" value="Lipid_A_LpxA"/>
</dbReference>
<dbReference type="GO" id="GO:0009245">
    <property type="term" value="P:lipid A biosynthetic process"/>
    <property type="evidence" value="ECO:0007669"/>
    <property type="project" value="UniProtKB-UniRule"/>
</dbReference>
<dbReference type="Pfam" id="PF00132">
    <property type="entry name" value="Hexapep"/>
    <property type="match status" value="1"/>
</dbReference>
<dbReference type="InterPro" id="IPR001451">
    <property type="entry name" value="Hexapep"/>
</dbReference>
<dbReference type="KEGG" id="pmes:FX988_01441"/>
<accession>A0A857JGV0</accession>
<dbReference type="AlphaFoldDB" id="A0A857JGV0"/>
<reference evidence="10 11" key="1">
    <citation type="submission" date="2019-12" db="EMBL/GenBank/DDBJ databases">
        <title>Genome sequencing and assembly of endphytes of Porphyra tenera.</title>
        <authorList>
            <person name="Park J.M."/>
            <person name="Shin R."/>
            <person name="Jo S.H."/>
        </authorList>
    </citation>
    <scope>NUCLEOTIDE SEQUENCE [LARGE SCALE GENOMIC DNA]</scope>
    <source>
        <strain evidence="10 11">GPM4</strain>
    </source>
</reference>
<evidence type="ECO:0000256" key="8">
    <source>
        <dbReference type="HAMAP-Rule" id="MF_00387"/>
    </source>
</evidence>
<dbReference type="Proteomes" id="UP000464524">
    <property type="component" value="Chromosome"/>
</dbReference>
<evidence type="ECO:0000256" key="4">
    <source>
        <dbReference type="ARBA" id="ARBA00022679"/>
    </source>
</evidence>
<evidence type="ECO:0000256" key="2">
    <source>
        <dbReference type="ARBA" id="ARBA00022516"/>
    </source>
</evidence>
<dbReference type="Pfam" id="PF13720">
    <property type="entry name" value="Acetyltransf_11"/>
    <property type="match status" value="1"/>
</dbReference>
<keyword evidence="11" id="KW-1185">Reference proteome</keyword>
<keyword evidence="4 8" id="KW-0808">Transferase</keyword>
<dbReference type="PIRSF" id="PIRSF000456">
    <property type="entry name" value="UDP-GlcNAc_acltr"/>
    <property type="match status" value="1"/>
</dbReference>
<keyword evidence="3 8" id="KW-0441">Lipid A biosynthesis</keyword>
<comment type="catalytic activity">
    <reaction evidence="8">
        <text>a (3R)-hydroxyacyl-[ACP] + UDP-N-acetyl-alpha-D-glucosamine = a UDP-3-O-[(3R)-3-hydroxyacyl]-N-acetyl-alpha-D-glucosamine + holo-[ACP]</text>
        <dbReference type="Rhea" id="RHEA:67812"/>
        <dbReference type="Rhea" id="RHEA-COMP:9685"/>
        <dbReference type="Rhea" id="RHEA-COMP:9945"/>
        <dbReference type="ChEBI" id="CHEBI:57705"/>
        <dbReference type="ChEBI" id="CHEBI:64479"/>
        <dbReference type="ChEBI" id="CHEBI:78827"/>
        <dbReference type="ChEBI" id="CHEBI:173225"/>
        <dbReference type="EC" id="2.3.1.129"/>
    </reaction>
</comment>
<dbReference type="Gene3D" id="2.160.10.10">
    <property type="entry name" value="Hexapeptide repeat proteins"/>
    <property type="match status" value="1"/>
</dbReference>
<dbReference type="InterPro" id="IPR018357">
    <property type="entry name" value="Hexapep_transf_CS"/>
</dbReference>
<keyword evidence="2 8" id="KW-0444">Lipid biosynthesis</keyword>
<evidence type="ECO:0000256" key="3">
    <source>
        <dbReference type="ARBA" id="ARBA00022556"/>
    </source>
</evidence>
<dbReference type="RefSeq" id="WP_160178981.1">
    <property type="nucleotide sequence ID" value="NZ_CP047656.1"/>
</dbReference>
<keyword evidence="5 8" id="KW-0677">Repeat</keyword>
<dbReference type="HAMAP" id="MF_00387">
    <property type="entry name" value="LpxA"/>
    <property type="match status" value="1"/>
</dbReference>
<dbReference type="UniPathway" id="UPA00359">
    <property type="reaction ID" value="UER00477"/>
</dbReference>
<protein>
    <recommendedName>
        <fullName evidence="8">Acyl-[acyl-carrier-protein]--UDP-N-acetylglucosamine O-acyltransferase</fullName>
        <shortName evidence="8">UDP-N-acetylglucosamine acyltransferase</shortName>
        <ecNumber evidence="8">2.3.1.129</ecNumber>
    </recommendedName>
</protein>
<dbReference type="PANTHER" id="PTHR43480">
    <property type="entry name" value="ACYL-[ACYL-CARRIER-PROTEIN]--UDP-N-ACETYLGLUCOSAMINE O-ACYLTRANSFERASE"/>
    <property type="match status" value="1"/>
</dbReference>
<dbReference type="InterPro" id="IPR029098">
    <property type="entry name" value="Acetyltransf_C"/>
</dbReference>
<evidence type="ECO:0000313" key="11">
    <source>
        <dbReference type="Proteomes" id="UP000464524"/>
    </source>
</evidence>
<dbReference type="Gene3D" id="1.20.1180.10">
    <property type="entry name" value="Udp N-acetylglucosamine O-acyltransferase, C-terminal domain"/>
    <property type="match status" value="1"/>
</dbReference>